<dbReference type="PANTHER" id="PTHR15239">
    <property type="entry name" value="NUCLEAR EXPORT MEDIATOR FACTOR NEMF"/>
    <property type="match status" value="1"/>
</dbReference>
<evidence type="ECO:0000313" key="3">
    <source>
        <dbReference type="Proteomes" id="UP001445335"/>
    </source>
</evidence>
<feature type="non-terminal residue" evidence="2">
    <location>
        <position position="512"/>
    </location>
</feature>
<dbReference type="GO" id="GO:0000049">
    <property type="term" value="F:tRNA binding"/>
    <property type="evidence" value="ECO:0007669"/>
    <property type="project" value="TreeGrafter"/>
</dbReference>
<dbReference type="EMBL" id="JALJOU010000005">
    <property type="protein sequence ID" value="KAK9843833.1"/>
    <property type="molecule type" value="Genomic_DNA"/>
</dbReference>
<organism evidence="2 3">
    <name type="scientific">Elliptochloris bilobata</name>
    <dbReference type="NCBI Taxonomy" id="381761"/>
    <lineage>
        <taxon>Eukaryota</taxon>
        <taxon>Viridiplantae</taxon>
        <taxon>Chlorophyta</taxon>
        <taxon>core chlorophytes</taxon>
        <taxon>Trebouxiophyceae</taxon>
        <taxon>Trebouxiophyceae incertae sedis</taxon>
        <taxon>Elliptochloris clade</taxon>
        <taxon>Elliptochloris</taxon>
    </lineage>
</organism>
<dbReference type="GO" id="GO:0072344">
    <property type="term" value="P:rescue of stalled ribosome"/>
    <property type="evidence" value="ECO:0007669"/>
    <property type="project" value="TreeGrafter"/>
</dbReference>
<dbReference type="InterPro" id="IPR051608">
    <property type="entry name" value="RQC_Subunit_NEMF"/>
</dbReference>
<dbReference type="AlphaFoldDB" id="A0AAW1SC97"/>
<dbReference type="GO" id="GO:1990112">
    <property type="term" value="C:RQC complex"/>
    <property type="evidence" value="ECO:0007669"/>
    <property type="project" value="TreeGrafter"/>
</dbReference>
<reference evidence="2 3" key="1">
    <citation type="journal article" date="2024" name="Nat. Commun.">
        <title>Phylogenomics reveals the evolutionary origins of lichenization in chlorophyte algae.</title>
        <authorList>
            <person name="Puginier C."/>
            <person name="Libourel C."/>
            <person name="Otte J."/>
            <person name="Skaloud P."/>
            <person name="Haon M."/>
            <person name="Grisel S."/>
            <person name="Petersen M."/>
            <person name="Berrin J.G."/>
            <person name="Delaux P.M."/>
            <person name="Dal Grande F."/>
            <person name="Keller J."/>
        </authorList>
    </citation>
    <scope>NUCLEOTIDE SEQUENCE [LARGE SCALE GENOMIC DNA]</scope>
    <source>
        <strain evidence="2 3">SAG 245.80</strain>
    </source>
</reference>
<dbReference type="Proteomes" id="UP001445335">
    <property type="component" value="Unassembled WGS sequence"/>
</dbReference>
<accession>A0AAW1SC97</accession>
<dbReference type="Gene3D" id="2.30.310.10">
    <property type="entry name" value="ibrinogen binding protein from staphylococcus aureus domain"/>
    <property type="match status" value="1"/>
</dbReference>
<evidence type="ECO:0000259" key="1">
    <source>
        <dbReference type="Pfam" id="PF18297"/>
    </source>
</evidence>
<protein>
    <recommendedName>
        <fullName evidence="1">NFACT protein RNA binding domain-containing protein</fullName>
    </recommendedName>
</protein>
<sequence length="512" mass="54803">MAGPEPRAAEATPTEAFAFGTQVHQHLRGLVLLSADVPRPWERVCRLAFGPRLGGAASHHVYLEVQGRNSNLVLTRATDDLILGSGLQVGNRMSSVRQVQVGKQYELPPEQPTQQPPSLGQTDGAWRAAVSAAEADIESGRCSSWAREPTVAICLVASYQGVSPGLAAELCERAGVASQLRPAGLSEAAWAALAEQWRLWLHAHATGRFAAAVEGPSGRLSLLGQPGGAAPPASLHALVDALYGSIQEEDECLRLHKALDSAMETALKRTRTKLRNMQRQAAAGERAEATKKRADLIVSVLHKIQPGAGSVQVEDWDTGKLVTLPLDPDKEPNEVAEALYKAARKQRRTERAIAPLLEETAGQIEYLEQMEVQLHMLTPEEPGAAEVLRGMQEELVSGGFMRAPPQAALAKAGAAKARKAVKRAGGAPAKRAYREFTSPAGLRVFVGRNPKENDELSRSAADADLWFHARGCPGSHTVMRMPASGDAGQEDVVFAASLAAYFSKARNEGKPP</sequence>
<dbReference type="Pfam" id="PF18297">
    <property type="entry name" value="NFACT-R_2"/>
    <property type="match status" value="1"/>
</dbReference>
<dbReference type="InterPro" id="IPR059101">
    <property type="entry name" value="NFACT-R_2"/>
</dbReference>
<proteinExistence type="predicted"/>
<dbReference type="PANTHER" id="PTHR15239:SF6">
    <property type="entry name" value="RIBOSOME QUALITY CONTROL COMPLEX SUBUNIT NEMF"/>
    <property type="match status" value="1"/>
</dbReference>
<feature type="domain" description="NFACT protein RNA binding" evidence="1">
    <location>
        <begin position="434"/>
        <end position="508"/>
    </location>
</feature>
<evidence type="ECO:0000313" key="2">
    <source>
        <dbReference type="EMBL" id="KAK9843833.1"/>
    </source>
</evidence>
<dbReference type="Pfam" id="PF05833">
    <property type="entry name" value="NFACT_N"/>
    <property type="match status" value="1"/>
</dbReference>
<keyword evidence="3" id="KW-1185">Reference proteome</keyword>
<gene>
    <name evidence="2" type="ORF">WJX81_008320</name>
</gene>
<name>A0AAW1SC97_9CHLO</name>
<dbReference type="GO" id="GO:0043023">
    <property type="term" value="F:ribosomal large subunit binding"/>
    <property type="evidence" value="ECO:0007669"/>
    <property type="project" value="TreeGrafter"/>
</dbReference>
<comment type="caution">
    <text evidence="2">The sequence shown here is derived from an EMBL/GenBank/DDBJ whole genome shotgun (WGS) entry which is preliminary data.</text>
</comment>